<reference evidence="1" key="1">
    <citation type="submission" date="2021-09" db="EMBL/GenBank/DDBJ databases">
        <title>The genome of Mauremys mutica provides insights into the evolution of semi-aquatic lifestyle.</title>
        <authorList>
            <person name="Gong S."/>
            <person name="Gao Y."/>
        </authorList>
    </citation>
    <scope>NUCLEOTIDE SEQUENCE</scope>
    <source>
        <strain evidence="1">MM-2020</strain>
        <tissue evidence="1">Muscle</tissue>
    </source>
</reference>
<dbReference type="Proteomes" id="UP000827986">
    <property type="component" value="Unassembled WGS sequence"/>
</dbReference>
<dbReference type="AlphaFoldDB" id="A0A9D4ASD9"/>
<name>A0A9D4ASD9_9SAUR</name>
<proteinExistence type="predicted"/>
<dbReference type="EMBL" id="JAHDVG010000487">
    <property type="protein sequence ID" value="KAH1166680.1"/>
    <property type="molecule type" value="Genomic_DNA"/>
</dbReference>
<sequence length="84" mass="9166">MEKGVFLRALETGILNPQDQAVWTESVEDHCLPGLLVAYSGEGATFQKTKKSVLCIQPCCSMDSWPGSQMLSKKNSVTAEKITC</sequence>
<gene>
    <name evidence="1" type="ORF">KIL84_015852</name>
</gene>
<comment type="caution">
    <text evidence="1">The sequence shown here is derived from an EMBL/GenBank/DDBJ whole genome shotgun (WGS) entry which is preliminary data.</text>
</comment>
<organism evidence="1 2">
    <name type="scientific">Mauremys mutica</name>
    <name type="common">yellowpond turtle</name>
    <dbReference type="NCBI Taxonomy" id="74926"/>
    <lineage>
        <taxon>Eukaryota</taxon>
        <taxon>Metazoa</taxon>
        <taxon>Chordata</taxon>
        <taxon>Craniata</taxon>
        <taxon>Vertebrata</taxon>
        <taxon>Euteleostomi</taxon>
        <taxon>Archelosauria</taxon>
        <taxon>Testudinata</taxon>
        <taxon>Testudines</taxon>
        <taxon>Cryptodira</taxon>
        <taxon>Durocryptodira</taxon>
        <taxon>Testudinoidea</taxon>
        <taxon>Geoemydidae</taxon>
        <taxon>Geoemydinae</taxon>
        <taxon>Mauremys</taxon>
    </lineage>
</organism>
<protein>
    <submittedName>
        <fullName evidence="1">Uncharacterized protein</fullName>
    </submittedName>
</protein>
<evidence type="ECO:0000313" key="2">
    <source>
        <dbReference type="Proteomes" id="UP000827986"/>
    </source>
</evidence>
<keyword evidence="2" id="KW-1185">Reference proteome</keyword>
<evidence type="ECO:0000313" key="1">
    <source>
        <dbReference type="EMBL" id="KAH1166680.1"/>
    </source>
</evidence>
<accession>A0A9D4ASD9</accession>